<dbReference type="EMBL" id="AVQI01000022">
    <property type="protein sequence ID" value="ERK04408.1"/>
    <property type="molecule type" value="Genomic_DNA"/>
</dbReference>
<comment type="caution">
    <text evidence="1">The sequence shown here is derived from an EMBL/GenBank/DDBJ whole genome shotgun (WGS) entry which is preliminary data.</text>
</comment>
<evidence type="ECO:0000313" key="1">
    <source>
        <dbReference type="EMBL" id="ERF59768.1"/>
    </source>
</evidence>
<sequence>MIPSSAEDLCASPIKEKRLCRFSPPDLFTDSEQCSFAVHPCTAHYRIFALQKCAAVLQRYDTAIDNLKAEADGKLPEVFGGQGNWSKSAVHVCGRRFCMERGGVKSSLDSSVFAEKNRKIFRFPLASFLQILYNYRTRRFCA</sequence>
<evidence type="ECO:0000313" key="2">
    <source>
        <dbReference type="EMBL" id="ERK04408.1"/>
    </source>
</evidence>
<dbReference type="Proteomes" id="UP000016646">
    <property type="component" value="Unassembled WGS sequence"/>
</dbReference>
<dbReference type="AlphaFoldDB" id="U2LIY1"/>
<proteinExistence type="predicted"/>
<name>U2LIY1_TRESO</name>
<dbReference type="EMBL" id="AUZJ01000058">
    <property type="protein sequence ID" value="ERF59768.1"/>
    <property type="molecule type" value="Genomic_DNA"/>
</dbReference>
<dbReference type="Proteomes" id="UP000016412">
    <property type="component" value="Unassembled WGS sequence"/>
</dbReference>
<protein>
    <submittedName>
        <fullName evidence="1">Uncharacterized protein</fullName>
    </submittedName>
</protein>
<keyword evidence="4" id="KW-1185">Reference proteome</keyword>
<accession>U2LIY1</accession>
<gene>
    <name evidence="2" type="ORF">HMPREF0860_1730</name>
    <name evidence="1" type="ORF">HMPREF1325_0964</name>
</gene>
<organism evidence="1 3">
    <name type="scientific">Treponema socranskii subsp. socranskii VPI DR56BR1116 = ATCC 35536</name>
    <dbReference type="NCBI Taxonomy" id="1125725"/>
    <lineage>
        <taxon>Bacteria</taxon>
        <taxon>Pseudomonadati</taxon>
        <taxon>Spirochaetota</taxon>
        <taxon>Spirochaetia</taxon>
        <taxon>Spirochaetales</taxon>
        <taxon>Treponemataceae</taxon>
        <taxon>Treponema</taxon>
    </lineage>
</organism>
<evidence type="ECO:0000313" key="3">
    <source>
        <dbReference type="Proteomes" id="UP000016412"/>
    </source>
</evidence>
<reference evidence="3 4" key="1">
    <citation type="submission" date="2013-08" db="EMBL/GenBank/DDBJ databases">
        <authorList>
            <person name="Durkin A.S."/>
            <person name="Haft D.R."/>
            <person name="McCorrison J."/>
            <person name="Torralba M."/>
            <person name="Gillis M."/>
            <person name="Haft D.H."/>
            <person name="Methe B."/>
            <person name="Sutton G."/>
            <person name="Nelson K.E."/>
        </authorList>
    </citation>
    <scope>NUCLEOTIDE SEQUENCE [LARGE SCALE GENOMIC DNA]</scope>
    <source>
        <strain evidence="2 4">ATCC 35536</strain>
        <strain evidence="1 3">VPI DR56BR1116</strain>
    </source>
</reference>
<evidence type="ECO:0000313" key="4">
    <source>
        <dbReference type="Proteomes" id="UP000016646"/>
    </source>
</evidence>
<dbReference type="PATRIC" id="fig|1125725.3.peg.2285"/>